<evidence type="ECO:0000256" key="4">
    <source>
        <dbReference type="ARBA" id="ARBA00022982"/>
    </source>
</evidence>
<dbReference type="Proteomes" id="UP000182264">
    <property type="component" value="Chromosome"/>
</dbReference>
<keyword evidence="5 6" id="KW-0408">Iron</keyword>
<name>A0A1L3GIV8_SYNAC</name>
<dbReference type="SUPFAM" id="SSF48695">
    <property type="entry name" value="Multiheme cytochromes"/>
    <property type="match status" value="1"/>
</dbReference>
<dbReference type="InterPro" id="IPR036280">
    <property type="entry name" value="Multihaem_cyt_sf"/>
</dbReference>
<accession>A0A1L3GIV8</accession>
<dbReference type="CDD" id="cd08168">
    <property type="entry name" value="Cytochrom_C3"/>
    <property type="match status" value="1"/>
</dbReference>
<protein>
    <submittedName>
        <fullName evidence="7">Uncharacterized protein</fullName>
    </submittedName>
</protein>
<evidence type="ECO:0000256" key="3">
    <source>
        <dbReference type="ARBA" id="ARBA00022723"/>
    </source>
</evidence>
<keyword evidence="4" id="KW-0249">Electron transport</keyword>
<dbReference type="GO" id="GO:0009055">
    <property type="term" value="F:electron transfer activity"/>
    <property type="evidence" value="ECO:0007669"/>
    <property type="project" value="InterPro"/>
</dbReference>
<dbReference type="GO" id="GO:0046872">
    <property type="term" value="F:metal ion binding"/>
    <property type="evidence" value="ECO:0007669"/>
    <property type="project" value="UniProtKB-KW"/>
</dbReference>
<feature type="binding site" description="axial binding residue" evidence="6">
    <location>
        <position position="60"/>
    </location>
    <ligand>
        <name>heme c</name>
        <dbReference type="ChEBI" id="CHEBI:61717"/>
        <label>1</label>
    </ligand>
    <ligandPart>
        <name>Fe</name>
        <dbReference type="ChEBI" id="CHEBI:18248"/>
    </ligandPart>
</feature>
<dbReference type="PRINTS" id="PR00609">
    <property type="entry name" value="CYTOCHROMEC3"/>
</dbReference>
<keyword evidence="2 6" id="KW-0349">Heme</keyword>
<dbReference type="AlphaFoldDB" id="A0A1L3GIV8"/>
<keyword evidence="8" id="KW-1185">Reference proteome</keyword>
<proteinExistence type="predicted"/>
<evidence type="ECO:0000256" key="5">
    <source>
        <dbReference type="ARBA" id="ARBA00023004"/>
    </source>
</evidence>
<keyword evidence="1" id="KW-0813">Transport</keyword>
<comment type="cofactor">
    <cofactor evidence="6">
        <name>heme c</name>
        <dbReference type="ChEBI" id="CHEBI:61717"/>
    </cofactor>
    <text evidence="6">Binds 4 heme c groups covalently per monomer.</text>
</comment>
<dbReference type="KEGG" id="pace:A6070_07130"/>
<feature type="binding site" description="axial binding residue" evidence="6">
    <location>
        <position position="47"/>
    </location>
    <ligand>
        <name>heme c</name>
        <dbReference type="ChEBI" id="CHEBI:61717"/>
        <label>1</label>
    </ligand>
    <ligandPart>
        <name>Fe</name>
        <dbReference type="ChEBI" id="CHEBI:18248"/>
    </ligandPart>
</feature>
<evidence type="ECO:0000313" key="7">
    <source>
        <dbReference type="EMBL" id="APG25844.1"/>
    </source>
</evidence>
<evidence type="ECO:0000256" key="6">
    <source>
        <dbReference type="PIRSR" id="PIRSR602322-1"/>
    </source>
</evidence>
<dbReference type="Gene3D" id="3.90.10.10">
    <property type="entry name" value="Cytochrome C3"/>
    <property type="match status" value="1"/>
</dbReference>
<keyword evidence="3 6" id="KW-0479">Metal-binding</keyword>
<evidence type="ECO:0000256" key="1">
    <source>
        <dbReference type="ARBA" id="ARBA00022448"/>
    </source>
</evidence>
<dbReference type="InterPro" id="IPR002322">
    <property type="entry name" value="Cyt_c_III"/>
</dbReference>
<feature type="binding site" description="axial binding residue" evidence="6">
    <location>
        <position position="59"/>
    </location>
    <ligand>
        <name>heme c</name>
        <dbReference type="ChEBI" id="CHEBI:61717"/>
        <label>1</label>
    </ligand>
    <ligandPart>
        <name>Fe</name>
        <dbReference type="ChEBI" id="CHEBI:18248"/>
    </ligandPart>
</feature>
<dbReference type="STRING" id="29542.A6070_07130"/>
<dbReference type="GO" id="GO:0020037">
    <property type="term" value="F:heme binding"/>
    <property type="evidence" value="ECO:0007669"/>
    <property type="project" value="InterPro"/>
</dbReference>
<gene>
    <name evidence="7" type="ORF">A7E75_13105</name>
</gene>
<evidence type="ECO:0000256" key="2">
    <source>
        <dbReference type="ARBA" id="ARBA00022617"/>
    </source>
</evidence>
<reference evidence="7 8" key="1">
    <citation type="journal article" date="2017" name="Genome Announc.">
        <title>Complete Genome Sequences of Two Acetylene-Fermenting Pelobacter acetylenicus Strains.</title>
        <authorList>
            <person name="Sutton J.M."/>
            <person name="Baesman S.M."/>
            <person name="Fierst J.L."/>
            <person name="Poret-Peterson A.T."/>
            <person name="Oremland R.S."/>
            <person name="Dunlap D.S."/>
            <person name="Akob D.M."/>
        </authorList>
    </citation>
    <scope>NUCLEOTIDE SEQUENCE [LARGE SCALE GENOMIC DNA]</scope>
    <source>
        <strain evidence="7 8">DSM 3247</strain>
    </source>
</reference>
<sequence length="98" mass="10530">MIFCLALSLGGCREAGSQVASAQTEMPLEVTSPQTAVPENEKLRFPHKPHATLMACSTCHRGGNEKAALTREMGHGLCLDCHRQNKKGPVECAGCHSR</sequence>
<organism evidence="7 8">
    <name type="scientific">Syntrophotalea acetylenica</name>
    <name type="common">Pelobacter acetylenicus</name>
    <dbReference type="NCBI Taxonomy" id="29542"/>
    <lineage>
        <taxon>Bacteria</taxon>
        <taxon>Pseudomonadati</taxon>
        <taxon>Thermodesulfobacteriota</taxon>
        <taxon>Desulfuromonadia</taxon>
        <taxon>Desulfuromonadales</taxon>
        <taxon>Syntrophotaleaceae</taxon>
        <taxon>Syntrophotalea</taxon>
    </lineage>
</organism>
<evidence type="ECO:0000313" key="8">
    <source>
        <dbReference type="Proteomes" id="UP000182264"/>
    </source>
</evidence>
<dbReference type="EMBL" id="CP015518">
    <property type="protein sequence ID" value="APG25844.1"/>
    <property type="molecule type" value="Genomic_DNA"/>
</dbReference>
<feature type="binding site" description="axial binding residue" evidence="6">
    <location>
        <position position="50"/>
    </location>
    <ligand>
        <name>heme c</name>
        <dbReference type="ChEBI" id="CHEBI:61717"/>
        <label>1</label>
    </ligand>
    <ligandPart>
        <name>Fe</name>
        <dbReference type="ChEBI" id="CHEBI:18248"/>
    </ligandPart>
</feature>
<feature type="binding site" description="axial binding residue" evidence="6">
    <location>
        <position position="56"/>
    </location>
    <ligand>
        <name>heme c</name>
        <dbReference type="ChEBI" id="CHEBI:61717"/>
        <label>1</label>
    </ligand>
    <ligandPart>
        <name>Fe</name>
        <dbReference type="ChEBI" id="CHEBI:18248"/>
    </ligandPart>
</feature>